<proteinExistence type="predicted"/>
<gene>
    <name evidence="1" type="ORF">F383_37257</name>
</gene>
<dbReference type="AlphaFoldDB" id="A0A0B0MCQ7"/>
<accession>A0A0B0MCQ7</accession>
<dbReference type="EMBL" id="JRRC01030217">
    <property type="protein sequence ID" value="KHF98151.1"/>
    <property type="molecule type" value="Genomic_DNA"/>
</dbReference>
<dbReference type="Proteomes" id="UP000032142">
    <property type="component" value="Unassembled WGS sequence"/>
</dbReference>
<evidence type="ECO:0000313" key="1">
    <source>
        <dbReference type="EMBL" id="KHF98151.1"/>
    </source>
</evidence>
<organism evidence="1 2">
    <name type="scientific">Gossypium arboreum</name>
    <name type="common">Tree cotton</name>
    <name type="synonym">Gossypium nanking</name>
    <dbReference type="NCBI Taxonomy" id="29729"/>
    <lineage>
        <taxon>Eukaryota</taxon>
        <taxon>Viridiplantae</taxon>
        <taxon>Streptophyta</taxon>
        <taxon>Embryophyta</taxon>
        <taxon>Tracheophyta</taxon>
        <taxon>Spermatophyta</taxon>
        <taxon>Magnoliopsida</taxon>
        <taxon>eudicotyledons</taxon>
        <taxon>Gunneridae</taxon>
        <taxon>Pentapetalae</taxon>
        <taxon>rosids</taxon>
        <taxon>malvids</taxon>
        <taxon>Malvales</taxon>
        <taxon>Malvaceae</taxon>
        <taxon>Malvoideae</taxon>
        <taxon>Gossypium</taxon>
    </lineage>
</organism>
<evidence type="ECO:0000313" key="2">
    <source>
        <dbReference type="Proteomes" id="UP000032142"/>
    </source>
</evidence>
<sequence length="24" mass="2846">MLRSPQKCPFLNWTQLGLDRETLV</sequence>
<keyword evidence="2" id="KW-1185">Reference proteome</keyword>
<reference evidence="2" key="1">
    <citation type="submission" date="2014-09" db="EMBL/GenBank/DDBJ databases">
        <authorList>
            <person name="Mudge J."/>
            <person name="Ramaraj T."/>
            <person name="Lindquist I.E."/>
            <person name="Bharti A.K."/>
            <person name="Sundararajan A."/>
            <person name="Cameron C.T."/>
            <person name="Woodward J.E."/>
            <person name="May G.D."/>
            <person name="Brubaker C."/>
            <person name="Broadhvest J."/>
            <person name="Wilkins T.A."/>
        </authorList>
    </citation>
    <scope>NUCLEOTIDE SEQUENCE</scope>
    <source>
        <strain evidence="2">cv. AKA8401</strain>
    </source>
</reference>
<comment type="caution">
    <text evidence="1">The sequence shown here is derived from an EMBL/GenBank/DDBJ whole genome shotgun (WGS) entry which is preliminary data.</text>
</comment>
<name>A0A0B0MCQ7_GOSAR</name>
<protein>
    <submittedName>
        <fullName evidence="1">Uncharacterized protein</fullName>
    </submittedName>
</protein>